<dbReference type="AlphaFoldDB" id="A0A9X0YKR0"/>
<dbReference type="PROSITE" id="PS51257">
    <property type="entry name" value="PROKAR_LIPOPROTEIN"/>
    <property type="match status" value="1"/>
</dbReference>
<evidence type="ECO:0000313" key="2">
    <source>
        <dbReference type="EMBL" id="MDQ0335203.1"/>
    </source>
</evidence>
<dbReference type="EMBL" id="JAGGJQ010000001">
    <property type="protein sequence ID" value="MBP1838703.1"/>
    <property type="molecule type" value="Genomic_DNA"/>
</dbReference>
<sequence>MNLRNTLIILLFLAFSCKNDSGNGDNKINKNSSNKIQNVYYGYTLILNAVVKEDDYFLINYITEYEDKKFIKNNVIEVKVNGSNTIQKIEFKIPDDVTELHRLRFNFGRNREQKSVSFKNITIKKNSKELILDIKQIKRFFISNAYLDIDYENGTFTLKENQGEYNPFILSKWSLWSLINKSLG</sequence>
<evidence type="ECO:0008006" key="5">
    <source>
        <dbReference type="Google" id="ProtNLM"/>
    </source>
</evidence>
<evidence type="ECO:0000313" key="4">
    <source>
        <dbReference type="Proteomes" id="UP001231587"/>
    </source>
</evidence>
<protein>
    <recommendedName>
        <fullName evidence="5">Lipoprotein</fullName>
    </recommendedName>
</protein>
<evidence type="ECO:0000313" key="1">
    <source>
        <dbReference type="EMBL" id="MBP1838703.1"/>
    </source>
</evidence>
<dbReference type="OrthoDB" id="1350910at2"/>
<dbReference type="EMBL" id="JAUSUU010000004">
    <property type="protein sequence ID" value="MDQ0335203.1"/>
    <property type="molecule type" value="Genomic_DNA"/>
</dbReference>
<reference evidence="1" key="1">
    <citation type="submission" date="2021-03" db="EMBL/GenBank/DDBJ databases">
        <title>Genomic Encyclopedia of Type Strains, Phase IV (KMG-IV): sequencing the most valuable type-strain genomes for metagenomic binning, comparative biology and taxonomic classification.</title>
        <authorList>
            <person name="Goeker M."/>
        </authorList>
    </citation>
    <scope>NUCLEOTIDE SEQUENCE</scope>
    <source>
        <strain evidence="1">DSM 15523</strain>
        <strain evidence="2 4">DSM 16476</strain>
    </source>
</reference>
<name>A0A9X0YKR0_9FLAO</name>
<accession>A0A9X0YKR0</accession>
<dbReference type="Proteomes" id="UP001231587">
    <property type="component" value="Unassembled WGS sequence"/>
</dbReference>
<keyword evidence="4" id="KW-1185">Reference proteome</keyword>
<comment type="caution">
    <text evidence="1">The sequence shown here is derived from an EMBL/GenBank/DDBJ whole genome shotgun (WGS) entry which is preliminary data.</text>
</comment>
<gene>
    <name evidence="1" type="ORF">J2Z56_000599</name>
    <name evidence="2" type="ORF">J2Z57_001649</name>
</gene>
<organism evidence="1 3">
    <name type="scientific">Formosa algae</name>
    <dbReference type="NCBI Taxonomy" id="225843"/>
    <lineage>
        <taxon>Bacteria</taxon>
        <taxon>Pseudomonadati</taxon>
        <taxon>Bacteroidota</taxon>
        <taxon>Flavobacteriia</taxon>
        <taxon>Flavobacteriales</taxon>
        <taxon>Flavobacteriaceae</taxon>
        <taxon>Formosa</taxon>
    </lineage>
</organism>
<dbReference type="RefSeq" id="WP_057778942.1">
    <property type="nucleotide sequence ID" value="NZ_JAGGJQ010000001.1"/>
</dbReference>
<evidence type="ECO:0000313" key="3">
    <source>
        <dbReference type="Proteomes" id="UP001138672"/>
    </source>
</evidence>
<dbReference type="Proteomes" id="UP001138672">
    <property type="component" value="Unassembled WGS sequence"/>
</dbReference>
<proteinExistence type="predicted"/>